<feature type="transmembrane region" description="Helical" evidence="2">
    <location>
        <begin position="244"/>
        <end position="264"/>
    </location>
</feature>
<dbReference type="PRINTS" id="PR00250">
    <property type="entry name" value="GPCRSTE2"/>
</dbReference>
<dbReference type="GO" id="GO:0000755">
    <property type="term" value="P:cytogamy"/>
    <property type="evidence" value="ECO:0007669"/>
    <property type="project" value="EnsemblFungi"/>
</dbReference>
<dbReference type="PANTHER" id="PTHR28009:SF1">
    <property type="entry name" value="PHEROMONE ALPHA FACTOR RECEPTOR"/>
    <property type="match status" value="1"/>
</dbReference>
<evidence type="ECO:0000256" key="1">
    <source>
        <dbReference type="SAM" id="MobiDB-lite"/>
    </source>
</evidence>
<name>G0VD13_NAUCA</name>
<dbReference type="HOGENOM" id="CLU_038593_1_0_1"/>
<organism evidence="3 4">
    <name type="scientific">Naumovozyma castellii</name>
    <name type="common">Yeast</name>
    <name type="synonym">Saccharomyces castellii</name>
    <dbReference type="NCBI Taxonomy" id="27288"/>
    <lineage>
        <taxon>Eukaryota</taxon>
        <taxon>Fungi</taxon>
        <taxon>Dikarya</taxon>
        <taxon>Ascomycota</taxon>
        <taxon>Saccharomycotina</taxon>
        <taxon>Saccharomycetes</taxon>
        <taxon>Saccharomycetales</taxon>
        <taxon>Saccharomycetaceae</taxon>
        <taxon>Naumovozyma</taxon>
    </lineage>
</organism>
<dbReference type="PANTHER" id="PTHR28009">
    <property type="entry name" value="PHEROMONE ALPHA FACTOR RECEPTOR"/>
    <property type="match status" value="1"/>
</dbReference>
<dbReference type="InterPro" id="IPR000366">
    <property type="entry name" value="GPCR_STE2"/>
</dbReference>
<dbReference type="RefSeq" id="XP_003675739.1">
    <property type="nucleotide sequence ID" value="XM_003675691.1"/>
</dbReference>
<dbReference type="OMA" id="MWMISKK"/>
<gene>
    <name evidence="3" type="primary">NCAS0C03840</name>
    <name evidence="3" type="ordered locus">NCAS_0C03840</name>
</gene>
<dbReference type="GO" id="GO:0004934">
    <property type="term" value="F:mating-type alpha-factor pheromone receptor activity"/>
    <property type="evidence" value="ECO:0007669"/>
    <property type="project" value="EnsemblFungi"/>
</dbReference>
<feature type="transmembrane region" description="Helical" evidence="2">
    <location>
        <begin position="52"/>
        <end position="72"/>
    </location>
</feature>
<dbReference type="OrthoDB" id="5402633at2759"/>
<keyword evidence="2" id="KW-0472">Membrane</keyword>
<dbReference type="InParanoid" id="G0VD13"/>
<feature type="transmembrane region" description="Helical" evidence="2">
    <location>
        <begin position="203"/>
        <end position="224"/>
    </location>
</feature>
<feature type="transmembrane region" description="Helical" evidence="2">
    <location>
        <begin position="162"/>
        <end position="183"/>
    </location>
</feature>
<dbReference type="AlphaFoldDB" id="G0VD13"/>
<dbReference type="EMBL" id="HE576754">
    <property type="protein sequence ID" value="CCC69374.1"/>
    <property type="molecule type" value="Genomic_DNA"/>
</dbReference>
<dbReference type="Gene3D" id="1.10.287.920">
    <property type="entry name" value="Pheromone alpha factor receptor"/>
    <property type="match status" value="1"/>
</dbReference>
<dbReference type="Proteomes" id="UP000001640">
    <property type="component" value="Chromosome 3"/>
</dbReference>
<feature type="compositionally biased region" description="Polar residues" evidence="1">
    <location>
        <begin position="301"/>
        <end position="329"/>
    </location>
</feature>
<feature type="region of interest" description="Disordered" evidence="1">
    <location>
        <begin position="301"/>
        <end position="334"/>
    </location>
</feature>
<sequence>MSDAPPPLSELFYNSSYNPGLSIISYTSIYGNGTEVTFNELQSIVNKKITEAIMFGVRCGAAILTIIVMWMISKKKKTPIFIINQVSLFLILLHSAFNFRYLLSNYSSVTFALTGFPQFIHRNDVHVYAAASIFQVLLVASIEISLMFQIRVIFKGDNFKRIGTILTALSSSLGLATVAMYFVTAIKGIIATYKDVNDTQQKYFNVATILLASSINFMTLILVIKLILAIRSRRFLGLKQFDSFHILLIMSFQSLLAPSILFILAYSLDPNQGTDVLVTVATLLVVLSLPLSSMWATAANNASRPSSVGSDWTPSNSDYYSNGPSSVKTESVKSDEKVSLRSRIYNLYPKSKSEFEQSSEHTYVDKVDLENNFYELSTPITERSPSSIIKKGKQGISTRETVKKLDSLDDIYTPNTAADEEARKFWSEDVSNELDSLQKIETETSDELSPEMLQLMIGQEEEDDNLLATKKITVKKQ</sequence>
<reference key="2">
    <citation type="submission" date="2011-08" db="EMBL/GenBank/DDBJ databases">
        <title>Genome sequence of Naumovozyma castellii.</title>
        <authorList>
            <person name="Gordon J.L."/>
            <person name="Armisen D."/>
            <person name="Proux-Wera E."/>
            <person name="OhEigeartaigh S.S."/>
            <person name="Byrne K.P."/>
            <person name="Wolfe K.H."/>
        </authorList>
    </citation>
    <scope>NUCLEOTIDE SEQUENCE</scope>
    <source>
        <strain>Type strain:CBS 4309</strain>
    </source>
</reference>
<dbReference type="CDD" id="cd14939">
    <property type="entry name" value="7tmD_STE2"/>
    <property type="match status" value="1"/>
</dbReference>
<dbReference type="STRING" id="1064592.G0VD13"/>
<evidence type="ECO:0000313" key="4">
    <source>
        <dbReference type="Proteomes" id="UP000001640"/>
    </source>
</evidence>
<dbReference type="eggNOG" id="ENOG502QTV4">
    <property type="taxonomic scope" value="Eukaryota"/>
</dbReference>
<keyword evidence="2" id="KW-1133">Transmembrane helix</keyword>
<dbReference type="FunCoup" id="G0VD13">
    <property type="interactions" value="161"/>
</dbReference>
<accession>G0VD13</accession>
<evidence type="ECO:0000256" key="2">
    <source>
        <dbReference type="SAM" id="Phobius"/>
    </source>
</evidence>
<dbReference type="GO" id="GO:0000750">
    <property type="term" value="P:pheromone-dependent signal transduction involved in conjugation with cellular fusion"/>
    <property type="evidence" value="ECO:0007669"/>
    <property type="project" value="EnsemblFungi"/>
</dbReference>
<reference evidence="3 4" key="1">
    <citation type="journal article" date="2011" name="Proc. Natl. Acad. Sci. U.S.A.">
        <title>Evolutionary erosion of yeast sex chromosomes by mating-type switching accidents.</title>
        <authorList>
            <person name="Gordon J.L."/>
            <person name="Armisen D."/>
            <person name="Proux-Wera E."/>
            <person name="Oheigeartaigh S.S."/>
            <person name="Byrne K.P."/>
            <person name="Wolfe K.H."/>
        </authorList>
    </citation>
    <scope>NUCLEOTIDE SEQUENCE [LARGE SCALE GENOMIC DNA]</scope>
    <source>
        <strain evidence="4">ATCC 76901 / BCRC 22586 / CBS 4309 / NBRC 1992 / NRRL Y-12630</strain>
    </source>
</reference>
<dbReference type="GO" id="GO:0038038">
    <property type="term" value="C:G protein-coupled receptor homodimeric complex"/>
    <property type="evidence" value="ECO:0007669"/>
    <property type="project" value="TreeGrafter"/>
</dbReference>
<dbReference type="Pfam" id="PF02116">
    <property type="entry name" value="STE2"/>
    <property type="match status" value="1"/>
</dbReference>
<protein>
    <recommendedName>
        <fullName evidence="5">Pheromone alpha factor receptor</fullName>
    </recommendedName>
</protein>
<feature type="transmembrane region" description="Helical" evidence="2">
    <location>
        <begin position="276"/>
        <end position="296"/>
    </location>
</feature>
<proteinExistence type="predicted"/>
<keyword evidence="4" id="KW-1185">Reference proteome</keyword>
<feature type="transmembrane region" description="Helical" evidence="2">
    <location>
        <begin position="127"/>
        <end position="150"/>
    </location>
</feature>
<dbReference type="InterPro" id="IPR027458">
    <property type="entry name" value="STE2_TM1-TM2_sf"/>
</dbReference>
<dbReference type="KEGG" id="ncs:NCAS_0C03840"/>
<evidence type="ECO:0008006" key="5">
    <source>
        <dbReference type="Google" id="ProtNLM"/>
    </source>
</evidence>
<keyword evidence="2" id="KW-0812">Transmembrane</keyword>
<evidence type="ECO:0000313" key="3">
    <source>
        <dbReference type="EMBL" id="CCC69374.1"/>
    </source>
</evidence>
<feature type="transmembrane region" description="Helical" evidence="2">
    <location>
        <begin position="79"/>
        <end position="97"/>
    </location>
</feature>
<dbReference type="GeneID" id="96902956"/>